<dbReference type="EMBL" id="JAUDUY010000006">
    <property type="protein sequence ID" value="MDM9632199.1"/>
    <property type="molecule type" value="Genomic_DNA"/>
</dbReference>
<accession>A0ABT7WHB2</accession>
<dbReference type="RefSeq" id="WP_289725564.1">
    <property type="nucleotide sequence ID" value="NZ_JAUDUY010000006.1"/>
</dbReference>
<dbReference type="Proteomes" id="UP001174839">
    <property type="component" value="Unassembled WGS sequence"/>
</dbReference>
<keyword evidence="1" id="KW-1133">Transmembrane helix</keyword>
<evidence type="ECO:0000313" key="3">
    <source>
        <dbReference type="Proteomes" id="UP001174839"/>
    </source>
</evidence>
<protein>
    <submittedName>
        <fullName evidence="2">Uncharacterized protein</fullName>
    </submittedName>
</protein>
<keyword evidence="1" id="KW-0812">Transmembrane</keyword>
<gene>
    <name evidence="2" type="ORF">QU605_11995</name>
</gene>
<reference evidence="2" key="1">
    <citation type="submission" date="2023-06" db="EMBL/GenBank/DDBJ databases">
        <title>Robiginitalea aurantiacus sp. nov. and Algoriphagus sediminis sp. nov., isolated from coastal sediment.</title>
        <authorList>
            <person name="Zhou Z.Y."/>
            <person name="An J."/>
            <person name="Jia Y.W."/>
            <person name="Du Z.J."/>
        </authorList>
    </citation>
    <scope>NUCLEOTIDE SEQUENCE</scope>
    <source>
        <strain evidence="2">M39</strain>
    </source>
</reference>
<evidence type="ECO:0000313" key="2">
    <source>
        <dbReference type="EMBL" id="MDM9632199.1"/>
    </source>
</evidence>
<keyword evidence="3" id="KW-1185">Reference proteome</keyword>
<organism evidence="2 3">
    <name type="scientific">Robiginitalea aurantiaca</name>
    <dbReference type="NCBI Taxonomy" id="3056915"/>
    <lineage>
        <taxon>Bacteria</taxon>
        <taxon>Pseudomonadati</taxon>
        <taxon>Bacteroidota</taxon>
        <taxon>Flavobacteriia</taxon>
        <taxon>Flavobacteriales</taxon>
        <taxon>Flavobacteriaceae</taxon>
        <taxon>Robiginitalea</taxon>
    </lineage>
</organism>
<name>A0ABT7WHB2_9FLAO</name>
<evidence type="ECO:0000256" key="1">
    <source>
        <dbReference type="SAM" id="Phobius"/>
    </source>
</evidence>
<proteinExistence type="predicted"/>
<comment type="caution">
    <text evidence="2">The sequence shown here is derived from an EMBL/GenBank/DDBJ whole genome shotgun (WGS) entry which is preliminary data.</text>
</comment>
<feature type="transmembrane region" description="Helical" evidence="1">
    <location>
        <begin position="20"/>
        <end position="44"/>
    </location>
</feature>
<feature type="transmembrane region" description="Helical" evidence="1">
    <location>
        <begin position="64"/>
        <end position="87"/>
    </location>
</feature>
<sequence length="96" mass="10902">MSSKGLAHPEHPLLLVLRKLFLFTLLLSLLWGPVMFLLSGNFAGNFENKEAFRGSQRASKVYWTLNYALALLPVGLWFLQAVFTFFWRKAPGSGKK</sequence>
<keyword evidence="1" id="KW-0472">Membrane</keyword>